<evidence type="ECO:0000313" key="2">
    <source>
        <dbReference type="EMBL" id="MBM6830641.1"/>
    </source>
</evidence>
<dbReference type="Proteomes" id="UP000775500">
    <property type="component" value="Unassembled WGS sequence"/>
</dbReference>
<gene>
    <name evidence="2" type="ORF">H5982_00760</name>
</gene>
<dbReference type="PANTHER" id="PTHR33434:SF2">
    <property type="entry name" value="FATTY ACID-BINDING PROTEIN TM_1468"/>
    <property type="match status" value="1"/>
</dbReference>
<dbReference type="PANTHER" id="PTHR33434">
    <property type="entry name" value="DEGV DOMAIN-CONTAINING PROTEIN DR_1986-RELATED"/>
    <property type="match status" value="1"/>
</dbReference>
<dbReference type="InterPro" id="IPR050270">
    <property type="entry name" value="DegV_domain_contain"/>
</dbReference>
<accession>A0ABS2FKT4</accession>
<sequence length="279" mass="31398">MLQIVTDSSTLYSIREGEEKGITVCPLHVNIDGKSYRDFEDLTSTKLLKFIQEKKVPSTSQPSIGEKIDTYNRLSEEGEVLDITMAQGLSGTYDNALLAKSQCDHPEKIHILNSKTLCGPHRSLVDRAIKMKEAGASLEEIKTELENARETDISFLIPFDFQFLLRGGRVRQIEAGLGGLLKLIPVMKRQEDGTVLVKFTMTRTFKKALRSILEEFDKRNVTDAYTFYITHAFNDELAFAAQKMLREKYPEAKIVIYPLSPTFITQGGPGCIAIQTIKI</sequence>
<dbReference type="InterPro" id="IPR003797">
    <property type="entry name" value="DegV"/>
</dbReference>
<dbReference type="Pfam" id="PF02645">
    <property type="entry name" value="DegV"/>
    <property type="match status" value="1"/>
</dbReference>
<dbReference type="Gene3D" id="3.30.1180.10">
    <property type="match status" value="1"/>
</dbReference>
<dbReference type="SUPFAM" id="SSF82549">
    <property type="entry name" value="DAK1/DegV-like"/>
    <property type="match status" value="1"/>
</dbReference>
<proteinExistence type="predicted"/>
<name>A0ABS2FKT4_9FIRM</name>
<keyword evidence="3" id="KW-1185">Reference proteome</keyword>
<dbReference type="Gene3D" id="3.40.50.10170">
    <property type="match status" value="1"/>
</dbReference>
<evidence type="ECO:0000313" key="3">
    <source>
        <dbReference type="Proteomes" id="UP000775500"/>
    </source>
</evidence>
<comment type="caution">
    <text evidence="2">The sequence shown here is derived from an EMBL/GenBank/DDBJ whole genome shotgun (WGS) entry which is preliminary data.</text>
</comment>
<reference evidence="2 3" key="1">
    <citation type="journal article" date="2021" name="Sci. Rep.">
        <title>The distribution of antibiotic resistance genes in chicken gut microbiota commensals.</title>
        <authorList>
            <person name="Juricova H."/>
            <person name="Matiasovicova J."/>
            <person name="Kubasova T."/>
            <person name="Cejkova D."/>
            <person name="Rychlik I."/>
        </authorList>
    </citation>
    <scope>NUCLEOTIDE SEQUENCE [LARGE SCALE GENOMIC DNA]</scope>
    <source>
        <strain evidence="2 3">An423</strain>
    </source>
</reference>
<dbReference type="NCBIfam" id="TIGR00762">
    <property type="entry name" value="DegV"/>
    <property type="match status" value="1"/>
</dbReference>
<dbReference type="InterPro" id="IPR043168">
    <property type="entry name" value="DegV_C"/>
</dbReference>
<protein>
    <submittedName>
        <fullName evidence="2">DegV family protein</fullName>
    </submittedName>
</protein>
<dbReference type="PROSITE" id="PS51482">
    <property type="entry name" value="DEGV"/>
    <property type="match status" value="1"/>
</dbReference>
<dbReference type="EMBL" id="JACJLU010000001">
    <property type="protein sequence ID" value="MBM6830641.1"/>
    <property type="molecule type" value="Genomic_DNA"/>
</dbReference>
<keyword evidence="1" id="KW-0446">Lipid-binding</keyword>
<evidence type="ECO:0000256" key="1">
    <source>
        <dbReference type="ARBA" id="ARBA00023121"/>
    </source>
</evidence>
<organism evidence="2 3">
    <name type="scientific">Faecalicoccus acidiformans</name>
    <dbReference type="NCBI Taxonomy" id="915173"/>
    <lineage>
        <taxon>Bacteria</taxon>
        <taxon>Bacillati</taxon>
        <taxon>Bacillota</taxon>
        <taxon>Erysipelotrichia</taxon>
        <taxon>Erysipelotrichales</taxon>
        <taxon>Erysipelotrichaceae</taxon>
        <taxon>Faecalicoccus</taxon>
    </lineage>
</organism>
<dbReference type="RefSeq" id="WP_204684509.1">
    <property type="nucleotide sequence ID" value="NZ_JACJLU010000001.1"/>
</dbReference>